<dbReference type="InterPro" id="IPR013783">
    <property type="entry name" value="Ig-like_fold"/>
</dbReference>
<dbReference type="PANTHER" id="PTHR34819">
    <property type="entry name" value="LARGE CYSTEINE-RICH PERIPLASMIC PROTEIN OMCB"/>
    <property type="match status" value="1"/>
</dbReference>
<proteinExistence type="predicted"/>
<evidence type="ECO:0000259" key="1">
    <source>
        <dbReference type="Pfam" id="PF01345"/>
    </source>
</evidence>
<feature type="domain" description="DUF11" evidence="1">
    <location>
        <begin position="83"/>
        <end position="168"/>
    </location>
</feature>
<reference evidence="2 3" key="1">
    <citation type="submission" date="2019-04" db="EMBL/GenBank/DDBJ databases">
        <title>Genome of a novel bacterium Candidatus Jettenia ecosi reconstructed from metagenome of an anammox bioreactor.</title>
        <authorList>
            <person name="Mardanov A.V."/>
            <person name="Beletsky A.V."/>
            <person name="Ravin N.V."/>
            <person name="Botchkova E.A."/>
            <person name="Litti Y.V."/>
            <person name="Nozhevnikova A.N."/>
        </authorList>
    </citation>
    <scope>NUCLEOTIDE SEQUENCE [LARGE SCALE GENOMIC DNA]</scope>
    <source>
        <strain evidence="2">J2</strain>
    </source>
</reference>
<dbReference type="NCBIfam" id="TIGR01451">
    <property type="entry name" value="B_ant_repeat"/>
    <property type="match status" value="2"/>
</dbReference>
<feature type="domain" description="DUF11" evidence="1">
    <location>
        <begin position="423"/>
        <end position="509"/>
    </location>
</feature>
<gene>
    <name evidence="2" type="ORF">JETT_1036</name>
</gene>
<dbReference type="InterPro" id="IPR051172">
    <property type="entry name" value="Chlamydia_OmcB"/>
</dbReference>
<evidence type="ECO:0000313" key="2">
    <source>
        <dbReference type="EMBL" id="TLD42693.1"/>
    </source>
</evidence>
<evidence type="ECO:0000313" key="3">
    <source>
        <dbReference type="Proteomes" id="UP000319783"/>
    </source>
</evidence>
<feature type="domain" description="DUF11" evidence="1">
    <location>
        <begin position="300"/>
        <end position="400"/>
    </location>
</feature>
<protein>
    <recommendedName>
        <fullName evidence="1">DUF11 domain-containing protein</fullName>
    </recommendedName>
</protein>
<feature type="domain" description="DUF11" evidence="1">
    <location>
        <begin position="194"/>
        <end position="294"/>
    </location>
</feature>
<comment type="caution">
    <text evidence="2">The sequence shown here is derived from an EMBL/GenBank/DDBJ whole genome shotgun (WGS) entry which is preliminary data.</text>
</comment>
<dbReference type="Gene3D" id="2.60.40.10">
    <property type="entry name" value="Immunoglobulins"/>
    <property type="match status" value="3"/>
</dbReference>
<organism evidence="2 3">
    <name type="scientific">Candidatus Jettenia ecosi</name>
    <dbReference type="NCBI Taxonomy" id="2494326"/>
    <lineage>
        <taxon>Bacteria</taxon>
        <taxon>Pseudomonadati</taxon>
        <taxon>Planctomycetota</taxon>
        <taxon>Candidatus Brocadiia</taxon>
        <taxon>Candidatus Brocadiales</taxon>
        <taxon>Candidatus Brocadiaceae</taxon>
        <taxon>Candidatus Jettenia</taxon>
    </lineage>
</organism>
<dbReference type="EMBL" id="SULG01000015">
    <property type="protein sequence ID" value="TLD42693.1"/>
    <property type="molecule type" value="Genomic_DNA"/>
</dbReference>
<dbReference type="Pfam" id="PF01345">
    <property type="entry name" value="DUF11"/>
    <property type="match status" value="4"/>
</dbReference>
<accession>A0A533QD63</accession>
<sequence length="529" mass="57099">MNRGYGVNSLLFLLLTLTTSICSCGYQRNSAREDTKMYAYGHSEDTLSSSANRKYLSTERDTNKRETYGTFTTGNKSHGIIFIEKNVPSEVRAGQLFNYSINVTNVTDMNIKDVELIETISHKFKVKNSIPKMKDNTREGAARWFIGNLGPGETKVVRITGVAMETGEIPFCTDIAYKLPPFCVTTTVVQPKLNLTKRMPSEVMMCDIIPVTFVVSNTGTGVARDVQIQETLPSGLSTVTGEINVIQEIGALRSGESREVSLTLKPDKTGKYTNTATATAEGGLSAKSNAATVSVKKPVLAITKTGPDKRFIGRKITYDIVVSNKGDGPAVSSIIEDIIPDETSFMSASDRGSLTGRNVLWNLGTLQPQDSKKVSVTLRAESKGKVINRATVKAVCAEPVSASAVTQILGIPAILLEVVDVEDPVAVGDSVTYAITVTNQGSEASTNTEITCTLEDTMQYVSSTGPTKGIVEGKKVSFGPLPTLAPKAQASWKVIIKALNAGDVRFKVNMIEDCLARPVEETEATNFYK</sequence>
<dbReference type="Proteomes" id="UP000319783">
    <property type="component" value="Unassembled WGS sequence"/>
</dbReference>
<dbReference type="InterPro" id="IPR001434">
    <property type="entry name" value="OmcB-like_DUF11"/>
</dbReference>
<dbReference type="AlphaFoldDB" id="A0A533QD63"/>
<name>A0A533QD63_9BACT</name>
<dbReference type="PROSITE" id="PS51257">
    <property type="entry name" value="PROKAR_LIPOPROTEIN"/>
    <property type="match status" value="1"/>
</dbReference>
<dbReference type="InterPro" id="IPR047589">
    <property type="entry name" value="DUF11_rpt"/>
</dbReference>